<gene>
    <name evidence="1" type="ORF">METZ01_LOCUS408640</name>
</gene>
<protein>
    <submittedName>
        <fullName evidence="1">Uncharacterized protein</fullName>
    </submittedName>
</protein>
<dbReference type="AlphaFoldDB" id="A0A382WAA4"/>
<reference evidence="1" key="1">
    <citation type="submission" date="2018-05" db="EMBL/GenBank/DDBJ databases">
        <authorList>
            <person name="Lanie J.A."/>
            <person name="Ng W.-L."/>
            <person name="Kazmierczak K.M."/>
            <person name="Andrzejewski T.M."/>
            <person name="Davidsen T.M."/>
            <person name="Wayne K.J."/>
            <person name="Tettelin H."/>
            <person name="Glass J.I."/>
            <person name="Rusch D."/>
            <person name="Podicherti R."/>
            <person name="Tsui H.-C.T."/>
            <person name="Winkler M.E."/>
        </authorList>
    </citation>
    <scope>NUCLEOTIDE SEQUENCE</scope>
</reference>
<name>A0A382WAA4_9ZZZZ</name>
<proteinExistence type="predicted"/>
<organism evidence="1">
    <name type="scientific">marine metagenome</name>
    <dbReference type="NCBI Taxonomy" id="408172"/>
    <lineage>
        <taxon>unclassified sequences</taxon>
        <taxon>metagenomes</taxon>
        <taxon>ecological metagenomes</taxon>
    </lineage>
</organism>
<evidence type="ECO:0000313" key="1">
    <source>
        <dbReference type="EMBL" id="SVD55786.1"/>
    </source>
</evidence>
<sequence>MKGISFHTSDIILNSESLVTQIFLLDRPTDQ</sequence>
<dbReference type="EMBL" id="UINC01158310">
    <property type="protein sequence ID" value="SVD55786.1"/>
    <property type="molecule type" value="Genomic_DNA"/>
</dbReference>
<accession>A0A382WAA4</accession>